<evidence type="ECO:0000256" key="5">
    <source>
        <dbReference type="ARBA" id="ARBA00022840"/>
    </source>
</evidence>
<evidence type="ECO:0000313" key="10">
    <source>
        <dbReference type="RefSeq" id="XP_025421581.1"/>
    </source>
</evidence>
<evidence type="ECO:0000256" key="2">
    <source>
        <dbReference type="ARBA" id="ARBA00022741"/>
    </source>
</evidence>
<dbReference type="PANTHER" id="PTHR18934">
    <property type="entry name" value="ATP-DEPENDENT RNA HELICASE"/>
    <property type="match status" value="1"/>
</dbReference>
<dbReference type="GO" id="GO:0003724">
    <property type="term" value="F:RNA helicase activity"/>
    <property type="evidence" value="ECO:0007669"/>
    <property type="project" value="UniProtKB-EC"/>
</dbReference>
<dbReference type="InterPro" id="IPR027417">
    <property type="entry name" value="P-loop_NTPase"/>
</dbReference>
<dbReference type="GO" id="GO:0002151">
    <property type="term" value="F:G-quadruplex RNA binding"/>
    <property type="evidence" value="ECO:0007669"/>
    <property type="project" value="TreeGrafter"/>
</dbReference>
<dbReference type="AlphaFoldDB" id="A0A2S2QS33"/>
<feature type="domain" description="Helicase ATP-binding" evidence="6">
    <location>
        <begin position="240"/>
        <end position="408"/>
    </location>
</feature>
<dbReference type="GO" id="GO:0003678">
    <property type="term" value="F:DNA helicase activity"/>
    <property type="evidence" value="ECO:0007669"/>
    <property type="project" value="TreeGrafter"/>
</dbReference>
<dbReference type="InterPro" id="IPR007502">
    <property type="entry name" value="Helicase-assoc_dom"/>
</dbReference>
<dbReference type="Gene3D" id="3.40.50.300">
    <property type="entry name" value="P-loop containing nucleotide triphosphate hydrolases"/>
    <property type="match status" value="2"/>
</dbReference>
<evidence type="ECO:0000259" key="6">
    <source>
        <dbReference type="PROSITE" id="PS51192"/>
    </source>
</evidence>
<dbReference type="Gene3D" id="3.30.160.20">
    <property type="match status" value="1"/>
</dbReference>
<evidence type="ECO:0000313" key="8">
    <source>
        <dbReference type="EMBL" id="MBY80555.1"/>
    </source>
</evidence>
<dbReference type="CDD" id="cd18791">
    <property type="entry name" value="SF2_C_RHA"/>
    <property type="match status" value="1"/>
</dbReference>
<reference evidence="10" key="2">
    <citation type="submission" date="2025-04" db="UniProtKB">
        <authorList>
            <consortium name="RefSeq"/>
        </authorList>
    </citation>
    <scope>IDENTIFICATION</scope>
    <source>
        <tissue evidence="10">Whole body</tissue>
    </source>
</reference>
<dbReference type="Pfam" id="PF04408">
    <property type="entry name" value="WHD_HA2"/>
    <property type="match status" value="1"/>
</dbReference>
<dbReference type="PROSITE" id="PS00690">
    <property type="entry name" value="DEAH_ATP_HELICASE"/>
    <property type="match status" value="1"/>
</dbReference>
<gene>
    <name evidence="8" type="primary">DHX30</name>
    <name evidence="10" type="synonym">LOC112691525</name>
    <name evidence="8" type="ORF">g.117250</name>
</gene>
<dbReference type="GO" id="GO:0005634">
    <property type="term" value="C:nucleus"/>
    <property type="evidence" value="ECO:0007669"/>
    <property type="project" value="TreeGrafter"/>
</dbReference>
<dbReference type="GO" id="GO:0016787">
    <property type="term" value="F:hydrolase activity"/>
    <property type="evidence" value="ECO:0007669"/>
    <property type="project" value="UniProtKB-KW"/>
</dbReference>
<dbReference type="Pfam" id="PF00270">
    <property type="entry name" value="DEAD"/>
    <property type="match status" value="1"/>
</dbReference>
<dbReference type="Proteomes" id="UP000694846">
    <property type="component" value="Unplaced"/>
</dbReference>
<dbReference type="OrthoDB" id="5600252at2759"/>
<proteinExistence type="predicted"/>
<dbReference type="PANTHER" id="PTHR18934:SF257">
    <property type="entry name" value="ATP-DEPENDENT RNA HELICASE DHX30"/>
    <property type="match status" value="1"/>
</dbReference>
<dbReference type="EMBL" id="GGMS01011352">
    <property type="protein sequence ID" value="MBY80555.1"/>
    <property type="molecule type" value="Transcribed_RNA"/>
</dbReference>
<accession>A0A2S2QS33</accession>
<dbReference type="Pfam" id="PF00271">
    <property type="entry name" value="Helicase_C"/>
    <property type="match status" value="1"/>
</dbReference>
<dbReference type="PROSITE" id="PS51192">
    <property type="entry name" value="HELICASE_ATP_BIND_1"/>
    <property type="match status" value="1"/>
</dbReference>
<keyword evidence="5" id="KW-0067">ATP-binding</keyword>
<dbReference type="RefSeq" id="XP_025421581.1">
    <property type="nucleotide sequence ID" value="XM_025565796.1"/>
</dbReference>
<dbReference type="InterPro" id="IPR014001">
    <property type="entry name" value="Helicase_ATP-bd"/>
</dbReference>
<evidence type="ECO:0000256" key="3">
    <source>
        <dbReference type="ARBA" id="ARBA00022801"/>
    </source>
</evidence>
<dbReference type="PROSITE" id="PS51194">
    <property type="entry name" value="HELICASE_CTER"/>
    <property type="match status" value="1"/>
</dbReference>
<evidence type="ECO:0000256" key="1">
    <source>
        <dbReference type="ARBA" id="ARBA00012552"/>
    </source>
</evidence>
<evidence type="ECO:0000313" key="9">
    <source>
        <dbReference type="Proteomes" id="UP000694846"/>
    </source>
</evidence>
<dbReference type="CDD" id="cd17917">
    <property type="entry name" value="DEXHc_RHA-like"/>
    <property type="match status" value="1"/>
</dbReference>
<dbReference type="GO" id="GO:0005737">
    <property type="term" value="C:cytoplasm"/>
    <property type="evidence" value="ECO:0007669"/>
    <property type="project" value="TreeGrafter"/>
</dbReference>
<dbReference type="InterPro" id="IPR001650">
    <property type="entry name" value="Helicase_C-like"/>
</dbReference>
<dbReference type="SMART" id="SM00847">
    <property type="entry name" value="HA2"/>
    <property type="match status" value="1"/>
</dbReference>
<dbReference type="SMART" id="SM00487">
    <property type="entry name" value="DEXDc"/>
    <property type="match status" value="1"/>
</dbReference>
<reference evidence="8" key="1">
    <citation type="submission" date="2018-04" db="EMBL/GenBank/DDBJ databases">
        <title>Transcriptome assembly of Sipha flava.</title>
        <authorList>
            <person name="Scully E.D."/>
            <person name="Geib S.M."/>
            <person name="Palmer N.A."/>
            <person name="Koch K."/>
            <person name="Bradshaw J."/>
            <person name="Heng-Moss T."/>
            <person name="Sarath G."/>
        </authorList>
    </citation>
    <scope>NUCLEOTIDE SEQUENCE</scope>
</reference>
<sequence>MLNMMSFIRLPLLTHFPIFHFRRHITIKCPQFSTVQSEYQVSDEDIKKLKRKFSSPRNIISNYYSQVEKAQDIKTGLHFGFHKKNKNLWGCKLSVQWPNSMVFSSMDTTKVKAAETVALNAIKWLQDIEKLDHQGKPIITAKQRIAVASTPIASINLSEKNVKLIANLVQTYNLEIQPLINKGKQVLTEIDSQDDTIDFMLSSSSSIDCSKRNKLLCDRSMQKISGLVKLPIDDYEENILEMIENNQVTIIKGEPGCGKSTRVPNFIMKKWSQIGKGGECNVYVTQPRRISALTLAHRVANERSEELGDVIGYQVRLKQILPKKPGSIVFASSGILLQKLQSDPALKEFSHVIIDEAHEQDINTEILLMLTKNALELNENLKLVIMSATLNAEHFQNYYGQLAASISIPGFTYPVKTHFLSNQLAREWGIHNTTVEMNNVPFWNPQLVANAIKWIHKNKPPGAILCFVSGWQDIIDVNKLIQHGYNNFDIMFAHSKLTPEKQIEIMKPASNGRRKIVLATNIAETSITINDVVYVIDTGMQNVSSWNAEKGIKLLDRSWVSQANAIQRRGRAGRTQPGECYHLYTIDRFNKCSTYPIPEIQLTPLEHTVLNLKIHSQDKARTVLSKLLNPPDFETVDSAVSELQLLGALDKEEKLTALGKRIAAFPFDPCLSKALVNSVFFKCLDSTLTIITYLSSNVNIFRETTPAESRMIKKNYSSCSDHLAVAKIFSEWNTTRDRYSNDSNYYSNNLSLSNNSLILMYRLKNLFAQHLYNSMLIEDKDIDSLNLNSEKSLDQLLPAVLISGFGNLVFKQSFMRRNGRTDSSFVNDTGIKVVLHSESVNYNKNEENELLTYFREGKNLDHNAVMLNKSTYIHPIMAILFFNGQAHFKHDGQNNCLIYIKNGKRINISCSKGDWQNILALRNVVRSFINFLLETYGHNELNDQYDEIMNFRDSLCFVLCKLIEK</sequence>
<dbReference type="InterPro" id="IPR048333">
    <property type="entry name" value="HA2_WH"/>
</dbReference>
<keyword evidence="4 8" id="KW-0347">Helicase</keyword>
<dbReference type="EC" id="3.6.4.13" evidence="1"/>
<dbReference type="SUPFAM" id="SSF52540">
    <property type="entry name" value="P-loop containing nucleoside triphosphate hydrolases"/>
    <property type="match status" value="1"/>
</dbReference>
<feature type="domain" description="Helicase C-terminal" evidence="7">
    <location>
        <begin position="447"/>
        <end position="616"/>
    </location>
</feature>
<keyword evidence="3" id="KW-0378">Hydrolase</keyword>
<dbReference type="InterPro" id="IPR002464">
    <property type="entry name" value="DNA/RNA_helicase_DEAH_CS"/>
</dbReference>
<keyword evidence="2" id="KW-0547">Nucleotide-binding</keyword>
<dbReference type="GO" id="GO:0005524">
    <property type="term" value="F:ATP binding"/>
    <property type="evidence" value="ECO:0007669"/>
    <property type="project" value="UniProtKB-KW"/>
</dbReference>
<name>A0A2S2QS33_9HEMI</name>
<protein>
    <recommendedName>
        <fullName evidence="1">RNA helicase</fullName>
        <ecNumber evidence="1">3.6.4.13</ecNumber>
    </recommendedName>
</protein>
<dbReference type="Gene3D" id="1.20.120.1080">
    <property type="match status" value="1"/>
</dbReference>
<evidence type="ECO:0000256" key="4">
    <source>
        <dbReference type="ARBA" id="ARBA00022806"/>
    </source>
</evidence>
<dbReference type="InterPro" id="IPR011545">
    <property type="entry name" value="DEAD/DEAH_box_helicase_dom"/>
</dbReference>
<dbReference type="SMART" id="SM00490">
    <property type="entry name" value="HELICc"/>
    <property type="match status" value="1"/>
</dbReference>
<organism evidence="8">
    <name type="scientific">Sipha flava</name>
    <name type="common">yellow sugarcane aphid</name>
    <dbReference type="NCBI Taxonomy" id="143950"/>
    <lineage>
        <taxon>Eukaryota</taxon>
        <taxon>Metazoa</taxon>
        <taxon>Ecdysozoa</taxon>
        <taxon>Arthropoda</taxon>
        <taxon>Hexapoda</taxon>
        <taxon>Insecta</taxon>
        <taxon>Pterygota</taxon>
        <taxon>Neoptera</taxon>
        <taxon>Paraneoptera</taxon>
        <taxon>Hemiptera</taxon>
        <taxon>Sternorrhyncha</taxon>
        <taxon>Aphidomorpha</taxon>
        <taxon>Aphidoidea</taxon>
        <taxon>Aphididae</taxon>
        <taxon>Sipha</taxon>
    </lineage>
</organism>
<keyword evidence="9" id="KW-1185">Reference proteome</keyword>
<evidence type="ECO:0000259" key="7">
    <source>
        <dbReference type="PROSITE" id="PS51194"/>
    </source>
</evidence>